<gene>
    <name evidence="2" type="ORF">HGM15179_016916</name>
</gene>
<dbReference type="EMBL" id="SWJQ01000918">
    <property type="protein sequence ID" value="TRZ10188.1"/>
    <property type="molecule type" value="Genomic_DNA"/>
</dbReference>
<dbReference type="AlphaFoldDB" id="A0A8K1LDV7"/>
<protein>
    <recommendedName>
        <fullName evidence="1">XRCC4 coiled-coil domain-containing protein</fullName>
    </recommendedName>
</protein>
<sequence>MLAKTIWNYFRLGSLKLQEVPSPAEVIKELIGYCLDNLGKLQANTEHLQRENERLFSNWRDVEKSHQASVCHDLSDVLESGLDPASHPLESRMHLVRSNRAVDSQGIPSTSYFKVNKFVLLKFRIPTLPYTWPISLIIVCYIGPQPLQQMQPPVLTSLIN</sequence>
<evidence type="ECO:0000259" key="1">
    <source>
        <dbReference type="Pfam" id="PF21924"/>
    </source>
</evidence>
<dbReference type="GO" id="GO:0003677">
    <property type="term" value="F:DNA binding"/>
    <property type="evidence" value="ECO:0007669"/>
    <property type="project" value="InterPro"/>
</dbReference>
<evidence type="ECO:0000313" key="2">
    <source>
        <dbReference type="EMBL" id="TRZ10188.1"/>
    </source>
</evidence>
<comment type="caution">
    <text evidence="2">The sequence shown here is derived from an EMBL/GenBank/DDBJ whole genome shotgun (WGS) entry which is preliminary data.</text>
</comment>
<dbReference type="GO" id="GO:0005958">
    <property type="term" value="C:DNA-dependent protein kinase-DNA ligase 4 complex"/>
    <property type="evidence" value="ECO:0007669"/>
    <property type="project" value="TreeGrafter"/>
</dbReference>
<dbReference type="GO" id="GO:0033152">
    <property type="term" value="P:immunoglobulin V(D)J recombination"/>
    <property type="evidence" value="ECO:0007669"/>
    <property type="project" value="TreeGrafter"/>
</dbReference>
<dbReference type="GO" id="GO:0006303">
    <property type="term" value="P:double-strand break repair via nonhomologous end joining"/>
    <property type="evidence" value="ECO:0007669"/>
    <property type="project" value="TreeGrafter"/>
</dbReference>
<name>A0A8K1LDV7_9PASS</name>
<dbReference type="Pfam" id="PF21924">
    <property type="entry name" value="XRCC4_CC"/>
    <property type="match status" value="1"/>
</dbReference>
<reference evidence="2" key="1">
    <citation type="submission" date="2019-04" db="EMBL/GenBank/DDBJ databases">
        <title>Genome assembly of Zosterops borbonicus 15179.</title>
        <authorList>
            <person name="Leroy T."/>
            <person name="Anselmetti Y."/>
            <person name="Tilak M.-K."/>
            <person name="Nabholz B."/>
        </authorList>
    </citation>
    <scope>NUCLEOTIDE SEQUENCE</scope>
    <source>
        <strain evidence="2">HGM_15179</strain>
        <tissue evidence="2">Muscle</tissue>
    </source>
</reference>
<dbReference type="InterPro" id="IPR010585">
    <property type="entry name" value="DNA_repair_prot_XRCC4"/>
</dbReference>
<feature type="domain" description="XRCC4 coiled-coil" evidence="1">
    <location>
        <begin position="22"/>
        <end position="68"/>
    </location>
</feature>
<dbReference type="GO" id="GO:0010165">
    <property type="term" value="P:response to X-ray"/>
    <property type="evidence" value="ECO:0007669"/>
    <property type="project" value="TreeGrafter"/>
</dbReference>
<dbReference type="GO" id="GO:0032807">
    <property type="term" value="C:DNA ligase IV complex"/>
    <property type="evidence" value="ECO:0007669"/>
    <property type="project" value="TreeGrafter"/>
</dbReference>
<dbReference type="PANTHER" id="PTHR28559">
    <property type="entry name" value="DNA REPAIR PROTEIN XRCC4"/>
    <property type="match status" value="1"/>
</dbReference>
<evidence type="ECO:0000313" key="3">
    <source>
        <dbReference type="Proteomes" id="UP000796761"/>
    </source>
</evidence>
<accession>A0A8K1LDV7</accession>
<keyword evidence="3" id="KW-1185">Reference proteome</keyword>
<dbReference type="InterPro" id="IPR014751">
    <property type="entry name" value="XRCC4-like_C"/>
</dbReference>
<dbReference type="OrthoDB" id="8064436at2759"/>
<dbReference type="PANTHER" id="PTHR28559:SF1">
    <property type="entry name" value="DNA REPAIR PROTEIN XRCC4"/>
    <property type="match status" value="1"/>
</dbReference>
<proteinExistence type="predicted"/>
<organism evidence="2 3">
    <name type="scientific">Zosterops borbonicus</name>
    <dbReference type="NCBI Taxonomy" id="364589"/>
    <lineage>
        <taxon>Eukaryota</taxon>
        <taxon>Metazoa</taxon>
        <taxon>Chordata</taxon>
        <taxon>Craniata</taxon>
        <taxon>Vertebrata</taxon>
        <taxon>Euteleostomi</taxon>
        <taxon>Archelosauria</taxon>
        <taxon>Archosauria</taxon>
        <taxon>Dinosauria</taxon>
        <taxon>Saurischia</taxon>
        <taxon>Theropoda</taxon>
        <taxon>Coelurosauria</taxon>
        <taxon>Aves</taxon>
        <taxon>Neognathae</taxon>
        <taxon>Neoaves</taxon>
        <taxon>Telluraves</taxon>
        <taxon>Australaves</taxon>
        <taxon>Passeriformes</taxon>
        <taxon>Sylvioidea</taxon>
        <taxon>Zosteropidae</taxon>
        <taxon>Zosterops</taxon>
    </lineage>
</organism>
<dbReference type="Gene3D" id="1.20.5.370">
    <property type="match status" value="1"/>
</dbReference>
<dbReference type="Proteomes" id="UP000796761">
    <property type="component" value="Unassembled WGS sequence"/>
</dbReference>
<dbReference type="SUPFAM" id="SSF58022">
    <property type="entry name" value="XRCC4, C-terminal oligomerization domain"/>
    <property type="match status" value="1"/>
</dbReference>
<dbReference type="InterPro" id="IPR053962">
    <property type="entry name" value="XRCC4_CC"/>
</dbReference>